<dbReference type="AlphaFoldDB" id="A0A149TZF5"/>
<reference evidence="9 11" key="1">
    <citation type="submission" date="2014-06" db="EMBL/GenBank/DDBJ databases">
        <authorList>
            <person name="Ju J."/>
            <person name="Zhang J."/>
        </authorList>
    </citation>
    <scope>NUCLEOTIDE SEQUENCE [LARGE SCALE GENOMIC DNA]</scope>
    <source>
        <strain evidence="9">DmL_050</strain>
    </source>
</reference>
<dbReference type="GO" id="GO:0008173">
    <property type="term" value="F:RNA methyltransferase activity"/>
    <property type="evidence" value="ECO:0007669"/>
    <property type="project" value="InterPro"/>
</dbReference>
<sequence>MTPSARLAASIDLLTAMEAAPRKPADAVANSFFRERRYIGGGDRRAVSGLVWDVMREWRRLSWHLEQSGAETPTPRTLAAACLAFKGTPIRDVASLFSDGRFAAGALTFKEKNVLSALAEKSLDDPRMPRAVKLELPDWLLPKLEETFGDTLEEELAALSEPATLDLRVNILRNSRQEAQKALAREGLHATLTPLSPWGLRLNGRQPVTSTTPFKDGRVEIQDEGSQLVAAILGAAPQMRILDYCAGAGGKTLALAMMMENKGHIAACDVAEKRLDGAVRRLRRAGVHNVEQHLLQAGDKWAKRRSASFDRVLVDAPCSGTGTWRRNPDARLRMTEQDLEELLTKQAEILDKASTLVKPGGRLVYATCSVLRAENADQVEAFLRRKPDFKLVASDSSALPEKLKETSMFSLSPRQNGTDGFFAAVLTRAEEKTASDEIDLPLSAE</sequence>
<name>A0A149TZF5_9PROT</name>
<keyword evidence="3 6" id="KW-0808">Transferase</keyword>
<dbReference type="PANTHER" id="PTHR22807:SF53">
    <property type="entry name" value="RIBOSOMAL RNA SMALL SUBUNIT METHYLTRANSFERASE B-RELATED"/>
    <property type="match status" value="1"/>
</dbReference>
<feature type="domain" description="SAM-dependent MTase RsmB/NOP-type" evidence="7">
    <location>
        <begin position="155"/>
        <end position="429"/>
    </location>
</feature>
<dbReference type="CDD" id="cd02440">
    <property type="entry name" value="AdoMet_MTases"/>
    <property type="match status" value="1"/>
</dbReference>
<evidence type="ECO:0000256" key="1">
    <source>
        <dbReference type="ARBA" id="ARBA00007494"/>
    </source>
</evidence>
<comment type="caution">
    <text evidence="6">Lacks conserved residue(s) required for the propagation of feature annotation.</text>
</comment>
<reference evidence="8 10" key="2">
    <citation type="submission" date="2015-06" db="EMBL/GenBank/DDBJ databases">
        <title>Improved classification and identification of acetic acid bacteria using matrix-assisted laser desorption/ionization time-of-flight mass spectrometry; Gluconobacter nephelii and Gluconobacter uchimurae are later heterotypic synonyms of Gluconobacter japonicus and Gluconobacter oxydans, respectively.</title>
        <authorList>
            <person name="Li L."/>
            <person name="Cleenwerck I."/>
            <person name="De Vuyst L."/>
            <person name="Vandamme P."/>
        </authorList>
    </citation>
    <scope>NUCLEOTIDE SEQUENCE [LARGE SCALE GENOMIC DNA]</scope>
    <source>
        <strain evidence="8 10">LMG 23690</strain>
    </source>
</reference>
<dbReference type="EMBL" id="LHZU01000136">
    <property type="protein sequence ID" value="KXV58605.1"/>
    <property type="molecule type" value="Genomic_DNA"/>
</dbReference>
<dbReference type="InterPro" id="IPR049560">
    <property type="entry name" value="MeTrfase_RsmB-F_NOP2_cat"/>
</dbReference>
<protein>
    <submittedName>
        <fullName evidence="8">rRNA cytosine-C5-methylase</fullName>
    </submittedName>
</protein>
<evidence type="ECO:0000256" key="3">
    <source>
        <dbReference type="ARBA" id="ARBA00022679"/>
    </source>
</evidence>
<comment type="caution">
    <text evidence="8">The sequence shown here is derived from an EMBL/GenBank/DDBJ whole genome shotgun (WGS) entry which is preliminary data.</text>
</comment>
<evidence type="ECO:0000313" key="9">
    <source>
        <dbReference type="EMBL" id="OUL64639.1"/>
    </source>
</evidence>
<dbReference type="PANTHER" id="PTHR22807">
    <property type="entry name" value="NOP2 YEAST -RELATED NOL1/NOP2/FMU SUN DOMAIN-CONTAINING"/>
    <property type="match status" value="1"/>
</dbReference>
<feature type="binding site" evidence="6">
    <location>
        <position position="269"/>
    </location>
    <ligand>
        <name>S-adenosyl-L-methionine</name>
        <dbReference type="ChEBI" id="CHEBI:59789"/>
    </ligand>
</feature>
<proteinExistence type="inferred from homology"/>
<comment type="similarity">
    <text evidence="1 6">Belongs to the class I-like SAM-binding methyltransferase superfamily. RsmB/NOP family.</text>
</comment>
<organism evidence="8 10">
    <name type="scientific">Acetobacter senegalensis</name>
    <dbReference type="NCBI Taxonomy" id="446692"/>
    <lineage>
        <taxon>Bacteria</taxon>
        <taxon>Pseudomonadati</taxon>
        <taxon>Pseudomonadota</taxon>
        <taxon>Alphaproteobacteria</taxon>
        <taxon>Acetobacterales</taxon>
        <taxon>Acetobacteraceae</taxon>
        <taxon>Acetobacter</taxon>
    </lineage>
</organism>
<evidence type="ECO:0000256" key="5">
    <source>
        <dbReference type="ARBA" id="ARBA00022884"/>
    </source>
</evidence>
<dbReference type="EMBL" id="JOOZ01000142">
    <property type="protein sequence ID" value="OUL64639.1"/>
    <property type="molecule type" value="Genomic_DNA"/>
</dbReference>
<dbReference type="Pfam" id="PF01189">
    <property type="entry name" value="Methyltr_RsmB-F"/>
    <property type="match status" value="1"/>
</dbReference>
<keyword evidence="4 6" id="KW-0949">S-adenosyl-L-methionine</keyword>
<dbReference type="GO" id="GO:0003723">
    <property type="term" value="F:RNA binding"/>
    <property type="evidence" value="ECO:0007669"/>
    <property type="project" value="UniProtKB-UniRule"/>
</dbReference>
<evidence type="ECO:0000256" key="4">
    <source>
        <dbReference type="ARBA" id="ARBA00022691"/>
    </source>
</evidence>
<dbReference type="OrthoDB" id="9810297at2"/>
<accession>A0A149TZF5</accession>
<evidence type="ECO:0000313" key="11">
    <source>
        <dbReference type="Proteomes" id="UP000195072"/>
    </source>
</evidence>
<evidence type="ECO:0000313" key="8">
    <source>
        <dbReference type="EMBL" id="KXV58605.1"/>
    </source>
</evidence>
<dbReference type="InterPro" id="IPR054728">
    <property type="entry name" value="RsmB-like_ferredoxin"/>
</dbReference>
<dbReference type="Proteomes" id="UP000195072">
    <property type="component" value="Unassembled WGS sequence"/>
</dbReference>
<dbReference type="PROSITE" id="PS01153">
    <property type="entry name" value="NOL1_NOP2_SUN"/>
    <property type="match status" value="1"/>
</dbReference>
<dbReference type="SUPFAM" id="SSF53335">
    <property type="entry name" value="S-adenosyl-L-methionine-dependent methyltransferases"/>
    <property type="match status" value="1"/>
</dbReference>
<evidence type="ECO:0000313" key="10">
    <source>
        <dbReference type="Proteomes" id="UP000075360"/>
    </source>
</evidence>
<keyword evidence="5 6" id="KW-0694">RNA-binding</keyword>
<dbReference type="InterPro" id="IPR001678">
    <property type="entry name" value="MeTrfase_RsmB-F_NOP2_dom"/>
</dbReference>
<dbReference type="GO" id="GO:0001510">
    <property type="term" value="P:RNA methylation"/>
    <property type="evidence" value="ECO:0007669"/>
    <property type="project" value="InterPro"/>
</dbReference>
<evidence type="ECO:0000256" key="2">
    <source>
        <dbReference type="ARBA" id="ARBA00022603"/>
    </source>
</evidence>
<dbReference type="PROSITE" id="PS51686">
    <property type="entry name" value="SAM_MT_RSMB_NOP"/>
    <property type="match status" value="1"/>
</dbReference>
<evidence type="ECO:0000259" key="7">
    <source>
        <dbReference type="PROSITE" id="PS51686"/>
    </source>
</evidence>
<dbReference type="Proteomes" id="UP000075360">
    <property type="component" value="Unassembled WGS sequence"/>
</dbReference>
<dbReference type="Gene3D" id="3.40.50.150">
    <property type="entry name" value="Vaccinia Virus protein VP39"/>
    <property type="match status" value="1"/>
</dbReference>
<dbReference type="Pfam" id="PF22458">
    <property type="entry name" value="RsmF-B_ferredox"/>
    <property type="match status" value="1"/>
</dbReference>
<keyword evidence="2 6" id="KW-0489">Methyltransferase</keyword>
<dbReference type="PATRIC" id="fig|446692.4.peg.2236"/>
<feature type="binding site" evidence="6">
    <location>
        <position position="315"/>
    </location>
    <ligand>
        <name>S-adenosyl-L-methionine</name>
        <dbReference type="ChEBI" id="CHEBI:59789"/>
    </ligand>
</feature>
<dbReference type="RefSeq" id="WP_061472010.1">
    <property type="nucleotide sequence ID" value="NZ_JOOZ01000142.1"/>
</dbReference>
<dbReference type="InterPro" id="IPR018314">
    <property type="entry name" value="RsmB/NOL1/NOP2-like_CS"/>
</dbReference>
<gene>
    <name evidence="8" type="ORF">AD948_10855</name>
    <name evidence="9" type="ORF">HK16_03200</name>
</gene>
<feature type="active site" description="Nucleophile" evidence="6">
    <location>
        <position position="368"/>
    </location>
</feature>
<dbReference type="InterPro" id="IPR029063">
    <property type="entry name" value="SAM-dependent_MTases_sf"/>
</dbReference>
<dbReference type="InterPro" id="IPR023267">
    <property type="entry name" value="RCMT"/>
</dbReference>
<evidence type="ECO:0000256" key="6">
    <source>
        <dbReference type="PROSITE-ProRule" id="PRU01023"/>
    </source>
</evidence>
<dbReference type="PRINTS" id="PR02008">
    <property type="entry name" value="RCMTFAMILY"/>
</dbReference>